<keyword evidence="3" id="KW-1185">Reference proteome</keyword>
<feature type="compositionally biased region" description="Low complexity" evidence="1">
    <location>
        <begin position="118"/>
        <end position="132"/>
    </location>
</feature>
<dbReference type="Gene3D" id="3.40.50.150">
    <property type="entry name" value="Vaccinia Virus protein VP39"/>
    <property type="match status" value="1"/>
</dbReference>
<feature type="region of interest" description="Disordered" evidence="1">
    <location>
        <begin position="657"/>
        <end position="690"/>
    </location>
</feature>
<dbReference type="InterPro" id="IPR029063">
    <property type="entry name" value="SAM-dependent_MTases_sf"/>
</dbReference>
<reference evidence="3" key="1">
    <citation type="submission" date="2016-05" db="EMBL/GenBank/DDBJ databases">
        <title>Comparative genomics of biotechnologically important yeasts.</title>
        <authorList>
            <consortium name="DOE Joint Genome Institute"/>
            <person name="Riley R."/>
            <person name="Haridas S."/>
            <person name="Wolfe K.H."/>
            <person name="Lopes M.R."/>
            <person name="Hittinger C.T."/>
            <person name="Goker M."/>
            <person name="Salamov A."/>
            <person name="Wisecaver J."/>
            <person name="Long T.M."/>
            <person name="Aerts A.L."/>
            <person name="Barry K."/>
            <person name="Choi C."/>
            <person name="Clum A."/>
            <person name="Coughlan A.Y."/>
            <person name="Deshpande S."/>
            <person name="Douglass A.P."/>
            <person name="Hanson S.J."/>
            <person name="Klenk H.-P."/>
            <person name="Labutti K."/>
            <person name="Lapidus A."/>
            <person name="Lindquist E."/>
            <person name="Lipzen A."/>
            <person name="Meier-Kolthoff J.P."/>
            <person name="Ohm R.A."/>
            <person name="Otillar R.P."/>
            <person name="Pangilinan J."/>
            <person name="Peng Y."/>
            <person name="Rokas A."/>
            <person name="Rosa C.A."/>
            <person name="Scheuner C."/>
            <person name="Sibirny A.A."/>
            <person name="Slot J.C."/>
            <person name="Stielow J.B."/>
            <person name="Sun H."/>
            <person name="Kurtzman C.P."/>
            <person name="Blackwell M."/>
            <person name="Grigoriev I.V."/>
            <person name="Jeffries T.W."/>
        </authorList>
    </citation>
    <scope>NUCLEOTIDE SEQUENCE [LARGE SCALE GENOMIC DNA]</scope>
    <source>
        <strain evidence="3">NRRL Y-2460</strain>
    </source>
</reference>
<gene>
    <name evidence="2" type="ORF">PACTADRAFT_48271</name>
</gene>
<dbReference type="SUPFAM" id="SSF53335">
    <property type="entry name" value="S-adenosyl-L-methionine-dependent methyltransferases"/>
    <property type="match status" value="1"/>
</dbReference>
<evidence type="ECO:0000313" key="3">
    <source>
        <dbReference type="Proteomes" id="UP000094236"/>
    </source>
</evidence>
<feature type="compositionally biased region" description="Polar residues" evidence="1">
    <location>
        <begin position="706"/>
        <end position="739"/>
    </location>
</feature>
<dbReference type="EMBL" id="KV454011">
    <property type="protein sequence ID" value="ODV98528.1"/>
    <property type="molecule type" value="Genomic_DNA"/>
</dbReference>
<feature type="region of interest" description="Disordered" evidence="1">
    <location>
        <begin position="75"/>
        <end position="178"/>
    </location>
</feature>
<evidence type="ECO:0000256" key="1">
    <source>
        <dbReference type="SAM" id="MobiDB-lite"/>
    </source>
</evidence>
<accession>A0A1E4U3P2</accession>
<evidence type="ECO:0000313" key="2">
    <source>
        <dbReference type="EMBL" id="ODV98528.1"/>
    </source>
</evidence>
<name>A0A1E4U3P2_PACTA</name>
<feature type="region of interest" description="Disordered" evidence="1">
    <location>
        <begin position="706"/>
        <end position="743"/>
    </location>
</feature>
<feature type="compositionally biased region" description="Polar residues" evidence="1">
    <location>
        <begin position="162"/>
        <end position="178"/>
    </location>
</feature>
<sequence>MARPASASATASASASASANPSSFGNTGRIHSFHSHSHHHMPHIPLFKRSSSMINEHHNSDESLFAGNGLSDVLGSGTGSGSSRGSKGSSERAKQTAHHRTGGAGGRFFKNLKKSHTSVSPSGSQYPSSASTSDDEFKTIRFKNQSGSSVSIPSSESTPLSNTPIIGTDIQPQTPHNSRISTKIPSSVNVAASSSVELNNEVKKEQEVLFNLYKFFIKFQKNSKETDLLDYASFRLEAWSDFLLTILQAKKNSLIQEKITRNNELKFFKDQKSSDEGSLNSDYSNSTSVFNQDPELIQIPTIITSNSTAALTLTASNKEPNDLDSIPESFAGSDDKKTQNTQASSTATATSSLASAAQTNDNIDPDILRYYLVQLWHMQIWKKLFNSNSFVTRDILKKSKLSNDHGDHQICLLQKQVPYGDLSKNNEFSWLWSWQLAYDEKESVINTISLRHDEPSKVIVDRNNNAISDSRGQNLKSINAEFMNSKETHPFLSLLQTKLKGSNYLKNYSIFTTPSYANLPIKSNSQNILLSYDMFLSVKKHEWLQTLKDCHRVLKVGGYIQLYIMDIEVIYSNLNNKREHFEFTGSASNSPSENPGIKIYELLQKLAKKDNYEIRPSSKIMQWLKICGFKDIKYSIVCVPRVGTPLSKHDFSRCNSQNNENVDLKGQEPLNTNNTESTMAATTETPTSTPTAMVAAEQNSISAGFSTLDTVPSTSIHPDSNYNYSTPPSPAECSNNEQHASGLRKSSIFTDSTISDHNSLQSINQSLAESSNSSINLSNRNNSIPVTGFNSEENHTDNAESSTDSKVSDSKSHITKDERFDDLMGFCSSSVEYIIANSFIGLTPETKFSNHPVGNINNRNVLNKEKEKDSDEEILMNYLDYRINGDGTTTKHFDEGSWSFMMLTATK</sequence>
<organism evidence="2 3">
    <name type="scientific">Pachysolen tannophilus NRRL Y-2460</name>
    <dbReference type="NCBI Taxonomy" id="669874"/>
    <lineage>
        <taxon>Eukaryota</taxon>
        <taxon>Fungi</taxon>
        <taxon>Dikarya</taxon>
        <taxon>Ascomycota</taxon>
        <taxon>Saccharomycotina</taxon>
        <taxon>Pichiomycetes</taxon>
        <taxon>Pachysolenaceae</taxon>
        <taxon>Pachysolen</taxon>
    </lineage>
</organism>
<feature type="region of interest" description="Disordered" evidence="1">
    <location>
        <begin position="316"/>
        <end position="354"/>
    </location>
</feature>
<dbReference type="Proteomes" id="UP000094236">
    <property type="component" value="Unassembled WGS sequence"/>
</dbReference>
<feature type="compositionally biased region" description="Low complexity" evidence="1">
    <location>
        <begin position="1"/>
        <end position="23"/>
    </location>
</feature>
<feature type="compositionally biased region" description="Low complexity" evidence="1">
    <location>
        <begin position="146"/>
        <end position="161"/>
    </location>
</feature>
<feature type="region of interest" description="Disordered" evidence="1">
    <location>
        <begin position="1"/>
        <end position="43"/>
    </location>
</feature>
<feature type="compositionally biased region" description="Basic residues" evidence="1">
    <location>
        <begin position="31"/>
        <end position="42"/>
    </location>
</feature>
<proteinExistence type="predicted"/>
<feature type="region of interest" description="Disordered" evidence="1">
    <location>
        <begin position="784"/>
        <end position="812"/>
    </location>
</feature>
<protein>
    <submittedName>
        <fullName evidence="2">Uncharacterized protein</fullName>
    </submittedName>
</protein>
<feature type="compositionally biased region" description="Low complexity" evidence="1">
    <location>
        <begin position="339"/>
        <end position="354"/>
    </location>
</feature>
<dbReference type="OrthoDB" id="3902588at2759"/>
<dbReference type="AlphaFoldDB" id="A0A1E4U3P2"/>
<feature type="compositionally biased region" description="Low complexity" evidence="1">
    <location>
        <begin position="671"/>
        <end position="690"/>
    </location>
</feature>